<dbReference type="SUPFAM" id="SSF51445">
    <property type="entry name" value="(Trans)glycosidases"/>
    <property type="match status" value="1"/>
</dbReference>
<keyword evidence="3 5" id="KW-0326">Glycosidase</keyword>
<gene>
    <name evidence="7" type="primary">gb23630</name>
    <name evidence="7" type="ORF">PR202_gb23630</name>
</gene>
<evidence type="ECO:0000256" key="1">
    <source>
        <dbReference type="ARBA" id="ARBA00008773"/>
    </source>
</evidence>
<dbReference type="Proteomes" id="UP001054889">
    <property type="component" value="Unassembled WGS sequence"/>
</dbReference>
<sequence>MANSKKQGVGSMLAVALLLAAAIPTVVHSIGVCYGVIGNNLPSASDVVQLYQSNGIDSMRIYFADTNALQALSGTNIGLIMDIGNDNLAAFASDPGAAAAWVQNNVKAFPGVNFRYIAVGNEVAGGDTQNILPAMRNIDSALSAAGLGNIKASTAVQSGVTAGFPPSQGTFSSDASSYMTPIAQYLDSTGAPLLANVYPYFSYIGNQAQIDINYALFTSSGTVVQDGGNAYQNLFDALVDTFYSALEKAGAGNVKIVVSESGWPSAGGDAATADNARIYNQNLINHVGQGTPKRPGGMEAYIFAMFNENQKGGAETERHFGLFNPDKSPAYQIHF</sequence>
<reference evidence="7" key="1">
    <citation type="journal article" date="2018" name="DNA Res.">
        <title>Multiple hybrid de novo genome assembly of finger millet, an orphan allotetraploid crop.</title>
        <authorList>
            <person name="Hatakeyama M."/>
            <person name="Aluri S."/>
            <person name="Balachadran M.T."/>
            <person name="Sivarajan S.R."/>
            <person name="Patrignani A."/>
            <person name="Gruter S."/>
            <person name="Poveda L."/>
            <person name="Shimizu-Inatsugi R."/>
            <person name="Baeten J."/>
            <person name="Francoijs K.J."/>
            <person name="Nataraja K.N."/>
            <person name="Reddy Y.A.N."/>
            <person name="Phadnis S."/>
            <person name="Ravikumar R.L."/>
            <person name="Schlapbach R."/>
            <person name="Sreeman S.M."/>
            <person name="Shimizu K.K."/>
        </authorList>
    </citation>
    <scope>NUCLEOTIDE SEQUENCE</scope>
</reference>
<dbReference type="Pfam" id="PF00332">
    <property type="entry name" value="Glyco_hydro_17"/>
    <property type="match status" value="1"/>
</dbReference>
<dbReference type="InterPro" id="IPR044965">
    <property type="entry name" value="Glyco_hydro_17_plant"/>
</dbReference>
<evidence type="ECO:0000256" key="3">
    <source>
        <dbReference type="ARBA" id="ARBA00023295"/>
    </source>
</evidence>
<comment type="similarity">
    <text evidence="1 4">Belongs to the glycosyl hydrolase 17 family.</text>
</comment>
<evidence type="ECO:0000256" key="4">
    <source>
        <dbReference type="RuleBase" id="RU004335"/>
    </source>
</evidence>
<keyword evidence="6" id="KW-0732">Signal</keyword>
<comment type="caution">
    <text evidence="7">The sequence shown here is derived from an EMBL/GenBank/DDBJ whole genome shotgun (WGS) entry which is preliminary data.</text>
</comment>
<evidence type="ECO:0000256" key="6">
    <source>
        <dbReference type="SAM" id="SignalP"/>
    </source>
</evidence>
<dbReference type="AlphaFoldDB" id="A0AAV5FKK7"/>
<evidence type="ECO:0000256" key="2">
    <source>
        <dbReference type="ARBA" id="ARBA00022801"/>
    </source>
</evidence>
<dbReference type="GO" id="GO:0042973">
    <property type="term" value="F:glucan endo-1,3-beta-D-glucosidase activity"/>
    <property type="evidence" value="ECO:0007669"/>
    <property type="project" value="UniProtKB-ARBA"/>
</dbReference>
<feature type="signal peptide" evidence="6">
    <location>
        <begin position="1"/>
        <end position="29"/>
    </location>
</feature>
<dbReference type="PROSITE" id="PS00587">
    <property type="entry name" value="GLYCOSYL_HYDROL_F17"/>
    <property type="match status" value="1"/>
</dbReference>
<dbReference type="Gene3D" id="3.20.20.80">
    <property type="entry name" value="Glycosidases"/>
    <property type="match status" value="1"/>
</dbReference>
<name>A0AAV5FKK7_ELECO</name>
<dbReference type="PANTHER" id="PTHR32227">
    <property type="entry name" value="GLUCAN ENDO-1,3-BETA-GLUCOSIDASE BG1-RELATED-RELATED"/>
    <property type="match status" value="1"/>
</dbReference>
<dbReference type="GO" id="GO:0005975">
    <property type="term" value="P:carbohydrate metabolic process"/>
    <property type="evidence" value="ECO:0007669"/>
    <property type="project" value="InterPro"/>
</dbReference>
<evidence type="ECO:0000313" key="7">
    <source>
        <dbReference type="EMBL" id="GJN34920.1"/>
    </source>
</evidence>
<dbReference type="InterPro" id="IPR017853">
    <property type="entry name" value="GH"/>
</dbReference>
<feature type="chain" id="PRO_5043517724" evidence="6">
    <location>
        <begin position="30"/>
        <end position="335"/>
    </location>
</feature>
<accession>A0AAV5FKK7</accession>
<protein>
    <submittedName>
        <fullName evidence="7">Uncharacterized protein</fullName>
    </submittedName>
</protein>
<keyword evidence="2 5" id="KW-0378">Hydrolase</keyword>
<keyword evidence="8" id="KW-1185">Reference proteome</keyword>
<reference evidence="7" key="2">
    <citation type="submission" date="2021-12" db="EMBL/GenBank/DDBJ databases">
        <title>Resequencing data analysis of finger millet.</title>
        <authorList>
            <person name="Hatakeyama M."/>
            <person name="Aluri S."/>
            <person name="Balachadran M.T."/>
            <person name="Sivarajan S.R."/>
            <person name="Poveda L."/>
            <person name="Shimizu-Inatsugi R."/>
            <person name="Schlapbach R."/>
            <person name="Sreeman S.M."/>
            <person name="Shimizu K.K."/>
        </authorList>
    </citation>
    <scope>NUCLEOTIDE SEQUENCE</scope>
</reference>
<dbReference type="FunFam" id="3.20.20.80:FF:000010">
    <property type="entry name" value="glucan endo-1,3-beta-glucosidase, basic"/>
    <property type="match status" value="1"/>
</dbReference>
<dbReference type="EMBL" id="BQKI01000086">
    <property type="protein sequence ID" value="GJN34920.1"/>
    <property type="molecule type" value="Genomic_DNA"/>
</dbReference>
<proteinExistence type="inferred from homology"/>
<evidence type="ECO:0000256" key="5">
    <source>
        <dbReference type="RuleBase" id="RU004336"/>
    </source>
</evidence>
<evidence type="ECO:0000313" key="8">
    <source>
        <dbReference type="Proteomes" id="UP001054889"/>
    </source>
</evidence>
<organism evidence="7 8">
    <name type="scientific">Eleusine coracana subsp. coracana</name>
    <dbReference type="NCBI Taxonomy" id="191504"/>
    <lineage>
        <taxon>Eukaryota</taxon>
        <taxon>Viridiplantae</taxon>
        <taxon>Streptophyta</taxon>
        <taxon>Embryophyta</taxon>
        <taxon>Tracheophyta</taxon>
        <taxon>Spermatophyta</taxon>
        <taxon>Magnoliopsida</taxon>
        <taxon>Liliopsida</taxon>
        <taxon>Poales</taxon>
        <taxon>Poaceae</taxon>
        <taxon>PACMAD clade</taxon>
        <taxon>Chloridoideae</taxon>
        <taxon>Cynodonteae</taxon>
        <taxon>Eleusininae</taxon>
        <taxon>Eleusine</taxon>
    </lineage>
</organism>
<dbReference type="InterPro" id="IPR000490">
    <property type="entry name" value="Glyco_hydro_17"/>
</dbReference>